<organism evidence="1 2">
    <name type="scientific">Acorus calamus</name>
    <name type="common">Sweet flag</name>
    <dbReference type="NCBI Taxonomy" id="4465"/>
    <lineage>
        <taxon>Eukaryota</taxon>
        <taxon>Viridiplantae</taxon>
        <taxon>Streptophyta</taxon>
        <taxon>Embryophyta</taxon>
        <taxon>Tracheophyta</taxon>
        <taxon>Spermatophyta</taxon>
        <taxon>Magnoliopsida</taxon>
        <taxon>Liliopsida</taxon>
        <taxon>Acoraceae</taxon>
        <taxon>Acorus</taxon>
    </lineage>
</organism>
<gene>
    <name evidence="1" type="ORF">QJS10_CPB20g00659</name>
</gene>
<evidence type="ECO:0000313" key="2">
    <source>
        <dbReference type="Proteomes" id="UP001180020"/>
    </source>
</evidence>
<proteinExistence type="predicted"/>
<reference evidence="1" key="1">
    <citation type="journal article" date="2023" name="Nat. Commun.">
        <title>Diploid and tetraploid genomes of Acorus and the evolution of monocots.</title>
        <authorList>
            <person name="Ma L."/>
            <person name="Liu K.W."/>
            <person name="Li Z."/>
            <person name="Hsiao Y.Y."/>
            <person name="Qi Y."/>
            <person name="Fu T."/>
            <person name="Tang G.D."/>
            <person name="Zhang D."/>
            <person name="Sun W.H."/>
            <person name="Liu D.K."/>
            <person name="Li Y."/>
            <person name="Chen G.Z."/>
            <person name="Liu X.D."/>
            <person name="Liao X.Y."/>
            <person name="Jiang Y.T."/>
            <person name="Yu X."/>
            <person name="Hao Y."/>
            <person name="Huang J."/>
            <person name="Zhao X.W."/>
            <person name="Ke S."/>
            <person name="Chen Y.Y."/>
            <person name="Wu W.L."/>
            <person name="Hsu J.L."/>
            <person name="Lin Y.F."/>
            <person name="Huang M.D."/>
            <person name="Li C.Y."/>
            <person name="Huang L."/>
            <person name="Wang Z.W."/>
            <person name="Zhao X."/>
            <person name="Zhong W.Y."/>
            <person name="Peng D.H."/>
            <person name="Ahmad S."/>
            <person name="Lan S."/>
            <person name="Zhang J.S."/>
            <person name="Tsai W.C."/>
            <person name="Van de Peer Y."/>
            <person name="Liu Z.J."/>
        </authorList>
    </citation>
    <scope>NUCLEOTIDE SEQUENCE</scope>
    <source>
        <strain evidence="1">CP</strain>
    </source>
</reference>
<protein>
    <submittedName>
        <fullName evidence="1">Uncharacterized protein</fullName>
    </submittedName>
</protein>
<reference evidence="1" key="2">
    <citation type="submission" date="2023-06" db="EMBL/GenBank/DDBJ databases">
        <authorList>
            <person name="Ma L."/>
            <person name="Liu K.-W."/>
            <person name="Li Z."/>
            <person name="Hsiao Y.-Y."/>
            <person name="Qi Y."/>
            <person name="Fu T."/>
            <person name="Tang G."/>
            <person name="Zhang D."/>
            <person name="Sun W.-H."/>
            <person name="Liu D.-K."/>
            <person name="Li Y."/>
            <person name="Chen G.-Z."/>
            <person name="Liu X.-D."/>
            <person name="Liao X.-Y."/>
            <person name="Jiang Y.-T."/>
            <person name="Yu X."/>
            <person name="Hao Y."/>
            <person name="Huang J."/>
            <person name="Zhao X.-W."/>
            <person name="Ke S."/>
            <person name="Chen Y.-Y."/>
            <person name="Wu W.-L."/>
            <person name="Hsu J.-L."/>
            <person name="Lin Y.-F."/>
            <person name="Huang M.-D."/>
            <person name="Li C.-Y."/>
            <person name="Huang L."/>
            <person name="Wang Z.-W."/>
            <person name="Zhao X."/>
            <person name="Zhong W.-Y."/>
            <person name="Peng D.-H."/>
            <person name="Ahmad S."/>
            <person name="Lan S."/>
            <person name="Zhang J.-S."/>
            <person name="Tsai W.-C."/>
            <person name="Van De Peer Y."/>
            <person name="Liu Z.-J."/>
        </authorList>
    </citation>
    <scope>NUCLEOTIDE SEQUENCE</scope>
    <source>
        <strain evidence="1">CP</strain>
        <tissue evidence="1">Leaves</tissue>
    </source>
</reference>
<dbReference type="EMBL" id="JAUJYO010000020">
    <property type="protein sequence ID" value="KAK1285046.1"/>
    <property type="molecule type" value="Genomic_DNA"/>
</dbReference>
<dbReference type="GO" id="GO:0005739">
    <property type="term" value="C:mitochondrion"/>
    <property type="evidence" value="ECO:0007669"/>
    <property type="project" value="GOC"/>
</dbReference>
<dbReference type="Proteomes" id="UP001180020">
    <property type="component" value="Unassembled WGS sequence"/>
</dbReference>
<evidence type="ECO:0000313" key="1">
    <source>
        <dbReference type="EMBL" id="KAK1285046.1"/>
    </source>
</evidence>
<name>A0AAV9C9F8_ACOCL</name>
<comment type="caution">
    <text evidence="1">The sequence shown here is derived from an EMBL/GenBank/DDBJ whole genome shotgun (WGS) entry which is preliminary data.</text>
</comment>
<dbReference type="InterPro" id="IPR036656">
    <property type="entry name" value="QCR9_sf"/>
</dbReference>
<dbReference type="GO" id="GO:0006122">
    <property type="term" value="P:mitochondrial electron transport, ubiquinol to cytochrome c"/>
    <property type="evidence" value="ECO:0007669"/>
    <property type="project" value="InterPro"/>
</dbReference>
<dbReference type="GO" id="GO:0045275">
    <property type="term" value="C:respiratory chain complex III"/>
    <property type="evidence" value="ECO:0007669"/>
    <property type="project" value="InterPro"/>
</dbReference>
<dbReference type="SUPFAM" id="SSF81514">
    <property type="entry name" value="Subunit X (non-heme 7 kDa protein) of cytochrome bc1 complex (Ubiquinol-cytochrome c reductase)"/>
    <property type="match status" value="1"/>
</dbReference>
<dbReference type="Gene3D" id="1.20.5.260">
    <property type="entry name" value="Cytochrome b-c1 complex subunit 9"/>
    <property type="match status" value="1"/>
</dbReference>
<keyword evidence="2" id="KW-1185">Reference proteome</keyword>
<sequence>MASTTRVAATTMRGGGPLEGLYKFVMRRDSFYVTFVIAGTFLGERWTMEFISFGSTTMSGYYLFREDDILGTLHD</sequence>
<dbReference type="AlphaFoldDB" id="A0AAV9C9F8"/>
<accession>A0AAV9C9F8</accession>